<dbReference type="InterPro" id="IPR014854">
    <property type="entry name" value="Nse4_C"/>
</dbReference>
<keyword evidence="6 7" id="KW-0539">Nucleus</keyword>
<gene>
    <name evidence="9" type="ORF">JYU34_018284</name>
</gene>
<evidence type="ECO:0000256" key="5">
    <source>
        <dbReference type="ARBA" id="ARBA00023204"/>
    </source>
</evidence>
<keyword evidence="4 7" id="KW-0233">DNA recombination</keyword>
<reference evidence="9 10" key="1">
    <citation type="submission" date="2021-06" db="EMBL/GenBank/DDBJ databases">
        <title>A haploid diamondback moth (Plutella xylostella L.) genome assembly resolves 31 chromosomes and identifies a diamide resistance mutation.</title>
        <authorList>
            <person name="Ward C.M."/>
            <person name="Perry K.D."/>
            <person name="Baker G."/>
            <person name="Powis K."/>
            <person name="Heckel D.G."/>
            <person name="Baxter S.W."/>
        </authorList>
    </citation>
    <scope>NUCLEOTIDE SEQUENCE [LARGE SCALE GENOMIC DNA]</scope>
    <source>
        <strain evidence="9 10">LV</strain>
        <tissue evidence="9">Single pupa</tissue>
    </source>
</reference>
<keyword evidence="10" id="KW-1185">Reference proteome</keyword>
<accession>A0ABQ7Q063</accession>
<evidence type="ECO:0000256" key="1">
    <source>
        <dbReference type="ARBA" id="ARBA00004123"/>
    </source>
</evidence>
<name>A0ABQ7Q063_PLUXY</name>
<evidence type="ECO:0000256" key="4">
    <source>
        <dbReference type="ARBA" id="ARBA00023172"/>
    </source>
</evidence>
<comment type="similarity">
    <text evidence="2 7">Belongs to the NSE4 family.</text>
</comment>
<evidence type="ECO:0000256" key="3">
    <source>
        <dbReference type="ARBA" id="ARBA00022763"/>
    </source>
</evidence>
<dbReference type="EMBL" id="JAHIBW010000024">
    <property type="protein sequence ID" value="KAG7298631.1"/>
    <property type="molecule type" value="Genomic_DNA"/>
</dbReference>
<dbReference type="Proteomes" id="UP000823941">
    <property type="component" value="Chromosome 24"/>
</dbReference>
<comment type="function">
    <text evidence="7">Component of the SMC5-SMC6 complex, that promotes sister chromatid alignment after DNA damage and facilitates double-stranded DNA breaks (DSBs) repair via homologous recombination between sister chromatids.</text>
</comment>
<dbReference type="InterPro" id="IPR027786">
    <property type="entry name" value="Nse4/EID"/>
</dbReference>
<comment type="caution">
    <text evidence="9">The sequence shown here is derived from an EMBL/GenBank/DDBJ whole genome shotgun (WGS) entry which is preliminary data.</text>
</comment>
<protein>
    <recommendedName>
        <fullName evidence="7">Non-structural maintenance of chromosomes element 4</fullName>
    </recommendedName>
</protein>
<proteinExistence type="inferred from homology"/>
<evidence type="ECO:0000259" key="8">
    <source>
        <dbReference type="Pfam" id="PF08743"/>
    </source>
</evidence>
<evidence type="ECO:0000256" key="6">
    <source>
        <dbReference type="ARBA" id="ARBA00023242"/>
    </source>
</evidence>
<keyword evidence="3 7" id="KW-0227">DNA damage</keyword>
<comment type="subcellular location">
    <subcellularLocation>
        <location evidence="1 7">Nucleus</location>
    </subcellularLocation>
</comment>
<dbReference type="PANTHER" id="PTHR16140:SF0">
    <property type="entry name" value="NON-STRUCTURAL MAINTENANCE OF CHROMOSOMES ELEMENT 4"/>
    <property type="match status" value="1"/>
</dbReference>
<evidence type="ECO:0000256" key="7">
    <source>
        <dbReference type="RuleBase" id="RU365071"/>
    </source>
</evidence>
<evidence type="ECO:0000313" key="10">
    <source>
        <dbReference type="Proteomes" id="UP000823941"/>
    </source>
</evidence>
<evidence type="ECO:0000313" key="9">
    <source>
        <dbReference type="EMBL" id="KAG7298631.1"/>
    </source>
</evidence>
<sequence>MSQASRVSMSSSHDRKLRYRALLEDLSSLDIESSNNDELINKTSHAVHEAHSLLAEGGVEERVKHPGEGFLDSQVLRASSDLAVRGSESVSGNVHSYDRHELAQHIKENPQFWSFPLPRAAPPLAYLFGSFAPAPPEQRPRAPRRRTERQQLAALKEPENVEQLEKTEEGSEMVSRVNRFITKQHRSAGRPLSYFHLVLDPGSFARTIENVYYVSFLVRDGFVAIDVDESCGLPFVTPVPAARRESTAREHADENQFIVSLDMKTWQEFIDALGITEPMMTIKRL</sequence>
<comment type="subunit">
    <text evidence="7">Component of the SMC5-SMC6 complex.</text>
</comment>
<keyword evidence="5 7" id="KW-0234">DNA repair</keyword>
<feature type="domain" description="Non-structural maintenance of chromosome element 4 C-terminal" evidence="8">
    <location>
        <begin position="191"/>
        <end position="280"/>
    </location>
</feature>
<organism evidence="9 10">
    <name type="scientific">Plutella xylostella</name>
    <name type="common">Diamondback moth</name>
    <name type="synonym">Plutella maculipennis</name>
    <dbReference type="NCBI Taxonomy" id="51655"/>
    <lineage>
        <taxon>Eukaryota</taxon>
        <taxon>Metazoa</taxon>
        <taxon>Ecdysozoa</taxon>
        <taxon>Arthropoda</taxon>
        <taxon>Hexapoda</taxon>
        <taxon>Insecta</taxon>
        <taxon>Pterygota</taxon>
        <taxon>Neoptera</taxon>
        <taxon>Endopterygota</taxon>
        <taxon>Lepidoptera</taxon>
        <taxon>Glossata</taxon>
        <taxon>Ditrysia</taxon>
        <taxon>Yponomeutoidea</taxon>
        <taxon>Plutellidae</taxon>
        <taxon>Plutella</taxon>
    </lineage>
</organism>
<dbReference type="PANTHER" id="PTHR16140">
    <property type="entry name" value="NON-STRUCTURAL MAINTENANCE OF CHROMOSOMES ELEMENT 4"/>
    <property type="match status" value="1"/>
</dbReference>
<dbReference type="Pfam" id="PF08743">
    <property type="entry name" value="Nse4_C"/>
    <property type="match status" value="1"/>
</dbReference>
<evidence type="ECO:0000256" key="2">
    <source>
        <dbReference type="ARBA" id="ARBA00008997"/>
    </source>
</evidence>